<name>A0A840F065_9ACTN</name>
<dbReference type="EMBL" id="JACIFP010000001">
    <property type="protein sequence ID" value="MBB4137261.1"/>
    <property type="molecule type" value="Genomic_DNA"/>
</dbReference>
<feature type="signal peptide" evidence="2">
    <location>
        <begin position="1"/>
        <end position="29"/>
    </location>
</feature>
<accession>A0A840F065</accession>
<comment type="caution">
    <text evidence="3">The sequence shown here is derived from an EMBL/GenBank/DDBJ whole genome shotgun (WGS) entry which is preliminary data.</text>
</comment>
<evidence type="ECO:0000256" key="1">
    <source>
        <dbReference type="SAM" id="MobiDB-lite"/>
    </source>
</evidence>
<feature type="chain" id="PRO_5032532606" description="Lipoprotein" evidence="2">
    <location>
        <begin position="30"/>
        <end position="208"/>
    </location>
</feature>
<reference evidence="3 4" key="1">
    <citation type="submission" date="2020-08" db="EMBL/GenBank/DDBJ databases">
        <title>Sequencing the genomes of 1000 actinobacteria strains.</title>
        <authorList>
            <person name="Klenk H.-P."/>
        </authorList>
    </citation>
    <scope>NUCLEOTIDE SEQUENCE [LARGE SCALE GENOMIC DNA]</scope>
    <source>
        <strain evidence="3 4">DSM 45298</strain>
    </source>
</reference>
<dbReference type="RefSeq" id="WP_183372139.1">
    <property type="nucleotide sequence ID" value="NZ_BAABHL010000126.1"/>
</dbReference>
<gene>
    <name evidence="3" type="ORF">BKA16_003813</name>
</gene>
<evidence type="ECO:0000256" key="2">
    <source>
        <dbReference type="SAM" id="SignalP"/>
    </source>
</evidence>
<feature type="region of interest" description="Disordered" evidence="1">
    <location>
        <begin position="25"/>
        <end position="45"/>
    </location>
</feature>
<dbReference type="AlphaFoldDB" id="A0A840F065"/>
<protein>
    <recommendedName>
        <fullName evidence="5">Lipoprotein</fullName>
    </recommendedName>
</protein>
<evidence type="ECO:0008006" key="5">
    <source>
        <dbReference type="Google" id="ProtNLM"/>
    </source>
</evidence>
<proteinExistence type="predicted"/>
<evidence type="ECO:0000313" key="3">
    <source>
        <dbReference type="EMBL" id="MBB4137261.1"/>
    </source>
</evidence>
<evidence type="ECO:0000313" key="4">
    <source>
        <dbReference type="Proteomes" id="UP000551501"/>
    </source>
</evidence>
<dbReference type="PROSITE" id="PS51257">
    <property type="entry name" value="PROKAR_LIPOPROTEIN"/>
    <property type="match status" value="1"/>
</dbReference>
<feature type="compositionally biased region" description="Low complexity" evidence="1">
    <location>
        <begin position="25"/>
        <end position="41"/>
    </location>
</feature>
<sequence length="208" mass="21706">MSKKTCVAALVGTLAVALTTACTPTSGPAAPSSNSSASAPSDGAVRTYRKAQAKEVMRQLKLNAAIGIPGEVDRGYAEAAAKDRVLFVFSWGEGCSWARTPDGALWRLHATDGGALVRDRDAEEAFRKVPGRADLWTCNPAANIPAADAVDATDPYRWAAGGYTWVRWNGAIYSLPSPIAETGTALSVAKPAEYAPAPSMSPSVPTPN</sequence>
<keyword evidence="4" id="KW-1185">Reference proteome</keyword>
<dbReference type="Proteomes" id="UP000551501">
    <property type="component" value="Unassembled WGS sequence"/>
</dbReference>
<keyword evidence="2" id="KW-0732">Signal</keyword>
<organism evidence="3 4">
    <name type="scientific">Gordonia humi</name>
    <dbReference type="NCBI Taxonomy" id="686429"/>
    <lineage>
        <taxon>Bacteria</taxon>
        <taxon>Bacillati</taxon>
        <taxon>Actinomycetota</taxon>
        <taxon>Actinomycetes</taxon>
        <taxon>Mycobacteriales</taxon>
        <taxon>Gordoniaceae</taxon>
        <taxon>Gordonia</taxon>
    </lineage>
</organism>